<feature type="compositionally biased region" description="Basic and acidic residues" evidence="5">
    <location>
        <begin position="169"/>
        <end position="180"/>
    </location>
</feature>
<gene>
    <name evidence="6" type="ORF">SRS1_25008</name>
</gene>
<evidence type="ECO:0000313" key="7">
    <source>
        <dbReference type="Proteomes" id="UP000239563"/>
    </source>
</evidence>
<protein>
    <recommendedName>
        <fullName evidence="8">Rpr2-domain-containing protein</fullName>
    </recommendedName>
</protein>
<feature type="compositionally biased region" description="Pro residues" evidence="5">
    <location>
        <begin position="235"/>
        <end position="249"/>
    </location>
</feature>
<accession>A0A2N8UL24</accession>
<evidence type="ECO:0000313" key="6">
    <source>
        <dbReference type="EMBL" id="SJX65193.1"/>
    </source>
</evidence>
<evidence type="ECO:0000256" key="5">
    <source>
        <dbReference type="SAM" id="MobiDB-lite"/>
    </source>
</evidence>
<dbReference type="Proteomes" id="UP000239563">
    <property type="component" value="Chromosome XVI"/>
</dbReference>
<evidence type="ECO:0000256" key="1">
    <source>
        <dbReference type="ARBA" id="ARBA00022694"/>
    </source>
</evidence>
<reference evidence="6 7" key="1">
    <citation type="submission" date="2017-02" db="EMBL/GenBank/DDBJ databases">
        <authorList>
            <person name="Peterson S.W."/>
        </authorList>
    </citation>
    <scope>NUCLEOTIDE SEQUENCE [LARGE SCALE GENOMIC DNA]</scope>
    <source>
        <strain evidence="6 7">SRS1_H2-8</strain>
    </source>
</reference>
<feature type="compositionally biased region" description="Pro residues" evidence="5">
    <location>
        <begin position="263"/>
        <end position="277"/>
    </location>
</feature>
<comment type="similarity">
    <text evidence="4">Belongs to the eukaryotic/archaeal RNase P protein component 4 family.</text>
</comment>
<proteinExistence type="inferred from homology"/>
<organism evidence="6 7">
    <name type="scientific">Sporisorium reilianum f. sp. reilianum</name>
    <dbReference type="NCBI Taxonomy" id="72559"/>
    <lineage>
        <taxon>Eukaryota</taxon>
        <taxon>Fungi</taxon>
        <taxon>Dikarya</taxon>
        <taxon>Basidiomycota</taxon>
        <taxon>Ustilaginomycotina</taxon>
        <taxon>Ustilaginomycetes</taxon>
        <taxon>Ustilaginales</taxon>
        <taxon>Ustilaginaceae</taxon>
        <taxon>Sporisorium</taxon>
    </lineage>
</organism>
<dbReference type="EMBL" id="LT795069">
    <property type="protein sequence ID" value="SJX65193.1"/>
    <property type="molecule type" value="Genomic_DNA"/>
</dbReference>
<evidence type="ECO:0000256" key="4">
    <source>
        <dbReference type="ARBA" id="ARBA00038402"/>
    </source>
</evidence>
<evidence type="ECO:0008006" key="8">
    <source>
        <dbReference type="Google" id="ProtNLM"/>
    </source>
</evidence>
<name>A0A2N8UL24_9BASI</name>
<dbReference type="GO" id="GO:0005655">
    <property type="term" value="C:nucleolar ribonuclease P complex"/>
    <property type="evidence" value="ECO:0007669"/>
    <property type="project" value="TreeGrafter"/>
</dbReference>
<dbReference type="AlphaFoldDB" id="A0A2N8UL24"/>
<keyword evidence="1" id="KW-0819">tRNA processing</keyword>
<keyword evidence="3" id="KW-0862">Zinc</keyword>
<dbReference type="GO" id="GO:0046872">
    <property type="term" value="F:metal ion binding"/>
    <property type="evidence" value="ECO:0007669"/>
    <property type="project" value="UniProtKB-KW"/>
</dbReference>
<sequence length="350" mass="37507">MPPKGSNTQQKGKHPKGGPSKPGPTWIAPKSITHPEHHHTLNHLDQVASYYAAVSASSSSSSSTNAGSSDTACRLQAEMVRSAKTLSRKAVIRLDTGVKRASCATCDTVLIHGLTASVRSRVSGPHDHVIKARCVVCGSISRRPAPDLIPEVRPEGAARSAMQVEDDTEKVGADAERDTTKVSQRQRRKTASIKKQLLRQVDSVPKPSTASSSRKQRSESRRARIAKRATVHPSTPDPVPPAATTPSPQPQTHTVDSSTSASPEPPAPLPQPSPAKPPARKRRRTARPQLAHFNDRVQGSHWDNVFTKLVEGSDDPTQALGYWQKAARSRGDHLVLSGVGKNGALGPQLP</sequence>
<feature type="compositionally biased region" description="Low complexity" evidence="5">
    <location>
        <begin position="250"/>
        <end position="262"/>
    </location>
</feature>
<dbReference type="Gene3D" id="6.20.50.20">
    <property type="match status" value="1"/>
</dbReference>
<dbReference type="PANTHER" id="PTHR14742:SF0">
    <property type="entry name" value="RIBONUCLEASE P PROTEIN SUBUNIT P21"/>
    <property type="match status" value="1"/>
</dbReference>
<feature type="compositionally biased region" description="Polar residues" evidence="5">
    <location>
        <begin position="1"/>
        <end position="10"/>
    </location>
</feature>
<dbReference type="PANTHER" id="PTHR14742">
    <property type="entry name" value="RIBONUCLEASE P SUBUNIT P21"/>
    <property type="match status" value="1"/>
</dbReference>
<dbReference type="InterPro" id="IPR007175">
    <property type="entry name" value="Rpr2/Snm1/Rpp21"/>
</dbReference>
<dbReference type="Pfam" id="PF04032">
    <property type="entry name" value="Rpr2"/>
    <property type="match status" value="1"/>
</dbReference>
<feature type="region of interest" description="Disordered" evidence="5">
    <location>
        <begin position="145"/>
        <end position="286"/>
    </location>
</feature>
<keyword evidence="2" id="KW-0479">Metal-binding</keyword>
<evidence type="ECO:0000256" key="2">
    <source>
        <dbReference type="ARBA" id="ARBA00022723"/>
    </source>
</evidence>
<dbReference type="GO" id="GO:0008033">
    <property type="term" value="P:tRNA processing"/>
    <property type="evidence" value="ECO:0007669"/>
    <property type="project" value="UniProtKB-KW"/>
</dbReference>
<feature type="region of interest" description="Disordered" evidence="5">
    <location>
        <begin position="1"/>
        <end position="31"/>
    </location>
</feature>
<evidence type="ECO:0000256" key="3">
    <source>
        <dbReference type="ARBA" id="ARBA00022833"/>
    </source>
</evidence>